<keyword evidence="2" id="KW-1185">Reference proteome</keyword>
<sequence length="153" mass="17820">MPSEELRKKLQLRKEETEAARLPELLGDVRTLGYRQDNEMPGWLARILAEFRRTDSVPTSRIGDEASEEEVNRWIEKFTEESGVGKRFYVHTRMEFFPWLDCLVARPGWVGSLREVLGSDLVFVSHDAKALVVIFEEEYDHQAFRYAPTDAEQ</sequence>
<dbReference type="RefSeq" id="WP_405507055.1">
    <property type="nucleotide sequence ID" value="NZ_CP108341.1"/>
</dbReference>
<name>A0ABZ1MQ41_STREF</name>
<accession>A0ABZ1MQ41</accession>
<evidence type="ECO:0000313" key="1">
    <source>
        <dbReference type="EMBL" id="WTW29269.1"/>
    </source>
</evidence>
<dbReference type="EMBL" id="CP108341">
    <property type="protein sequence ID" value="WTW29269.1"/>
    <property type="molecule type" value="Genomic_DNA"/>
</dbReference>
<gene>
    <name evidence="1" type="ORF">OHU35_25850</name>
</gene>
<dbReference type="Proteomes" id="UP001621512">
    <property type="component" value="Chromosome"/>
</dbReference>
<reference evidence="1 2" key="1">
    <citation type="submission" date="2022-10" db="EMBL/GenBank/DDBJ databases">
        <title>The complete genomes of actinobacterial strains from the NBC collection.</title>
        <authorList>
            <person name="Joergensen T.S."/>
            <person name="Alvarez Arevalo M."/>
            <person name="Sterndorff E.B."/>
            <person name="Faurdal D."/>
            <person name="Vuksanovic O."/>
            <person name="Mourched A.-S."/>
            <person name="Charusanti P."/>
            <person name="Shaw S."/>
            <person name="Blin K."/>
            <person name="Weber T."/>
        </authorList>
    </citation>
    <scope>NUCLEOTIDE SEQUENCE [LARGE SCALE GENOMIC DNA]</scope>
    <source>
        <strain evidence="1 2">NBC_00017</strain>
    </source>
</reference>
<protein>
    <submittedName>
        <fullName evidence="1">Uncharacterized protein</fullName>
    </submittedName>
</protein>
<proteinExistence type="predicted"/>
<organism evidence="1 2">
    <name type="scientific">Streptomyces purpurascens</name>
    <dbReference type="NCBI Taxonomy" id="1924"/>
    <lineage>
        <taxon>Bacteria</taxon>
        <taxon>Bacillati</taxon>
        <taxon>Actinomycetota</taxon>
        <taxon>Actinomycetes</taxon>
        <taxon>Kitasatosporales</taxon>
        <taxon>Streptomycetaceae</taxon>
        <taxon>Streptomyces</taxon>
    </lineage>
</organism>
<evidence type="ECO:0000313" key="2">
    <source>
        <dbReference type="Proteomes" id="UP001621512"/>
    </source>
</evidence>